<dbReference type="PANTHER" id="PTHR48051">
    <property type="match status" value="1"/>
</dbReference>
<evidence type="ECO:0000313" key="6">
    <source>
        <dbReference type="Proteomes" id="UP000809529"/>
    </source>
</evidence>
<feature type="coiled-coil region" evidence="3">
    <location>
        <begin position="1093"/>
        <end position="1120"/>
    </location>
</feature>
<dbReference type="InterPro" id="IPR003591">
    <property type="entry name" value="Leu-rich_rpt_typical-subtyp"/>
</dbReference>
<dbReference type="InterPro" id="IPR032675">
    <property type="entry name" value="LRR_dom_sf"/>
</dbReference>
<dbReference type="RefSeq" id="WP_203303272.1">
    <property type="nucleotide sequence ID" value="NZ_JAAEBW010000009.1"/>
</dbReference>
<evidence type="ECO:0000256" key="2">
    <source>
        <dbReference type="ARBA" id="ARBA00022737"/>
    </source>
</evidence>
<sequence length="1387" mass="155627">MSLPTALPLTRTPPLEPGVDSTAPAFHYEVIKQLLPDWALHSPAHKRRLLKDVMPRAPRNTHAIAPPQRTALNRAHIAHWKAHSDVEQSLETLLDIYGFAEPILKQALHSQYNVDLALDLKETFINLYIPIKLPLLNLDSGAYKTWKVSILDAALHNFEQFETEVSAHAADSGFIIKPTTAGYYKTLDTLTAQLPVPGFIELCRQLDLGGQYKTHLEQQLGIHNKSRELTLKTKVRHQQRTAFEAAMHYALAQGDISQSMFESLSSPGQAAAWTSTLPPALSMYSLTLLGAELTGVLVFAHPALKPSHNTEVVIYLPDDPQHPLKRYASMPECLAALAQNLRDEHYQHYFSRFIGHAQLGLFFSTLKRSLWRTLSDPARVPQGRPEDYPPEVRIVPIEHPVLAFTLLEITQDYTEHLYQKKRQKILADAPLIAVPTDTEDQKTRHERKARLKAIAETVLTAIEFVAAPFIPVLGELMLVQMAWQIADDTYEGIRDWSQGKTLEAWDHLFSVLETVVQTATLAAGGKVIGEALTIKPSPFVDSLKRVNLSNGESRLWEPDLSPYEHTAPLPIHVQPDEAGIYVHDSALHLRLEGKTYQIEPVSRPPGYRIKHPAPHRAYSPRLHHNGSGAWIAETESPLQWSNEQLFKRLSPRNSEFSEIEASRILAITQTDPAVLRHVISNALPTPALLADTLQRFRIDADIERSIARMQSGDPALYRLVDPQTQLQLLTQPELWPPSRVISIVDEQGQVLTQYPSAATPGSRITVPESNMRDGELVTCVLQQLEDSETRRLIGTSPASADPLPKMHERSARLYRRLADLARIKRTELFDSRYQSLELRGSAEVTLLQTALPGLPNPAAKELIWHASGDEILQLLNEKTIAPRLLEEARWQLMESRINRAYEGMFLDATHTPDSEWLTLKTLEAMPGWSHEVRLEIRENHFSGPLLNSLGDETAAIRKVLIKSENRYSARDALNRELHGPDDLYSALLHALPDHERQALGFLHPGQGSALKERVRAQPLLPRLNVRAHFDHPVVAMDFKSPMALVHGRASYPLLGADAPHTSHSPLETQVHELYPTLNARERARVMASLPDTGSKARARLGELERELMTLRDDLETWTLNAPAVNQRTGDILSPSSLVARVQDRRAFSQELRRAWQRQTAFDNHYADPARDGFELIFTRLILEDMPTINADFSHITYLSLNGMGPVTGINEFLQKFPRLRALELRGLELDLLPDAVFSMQNLTELRLENCAITLTQDSAAGLAALEHLEYIDLDHNPLNITPNFGNMPNLNTLHLRNTGLREFPVSLLALSELEVVDLSENLITELPSELFESAAFITEALDLEDNPLSQAALSRVREYFSQTGFDMNIALEDADGIAAVILAEPDE</sequence>
<keyword evidence="2" id="KW-0677">Repeat</keyword>
<accession>A0ABS1ZKN8</accession>
<feature type="domain" description="Dermonecrotic toxin N-terminal" evidence="4">
    <location>
        <begin position="92"/>
        <end position="355"/>
    </location>
</feature>
<name>A0ABS1ZKN8_9PSED</name>
<dbReference type="Gene3D" id="3.80.10.10">
    <property type="entry name" value="Ribonuclease Inhibitor"/>
    <property type="match status" value="1"/>
</dbReference>
<dbReference type="Pfam" id="PF20178">
    <property type="entry name" value="ToxA_N"/>
    <property type="match status" value="1"/>
</dbReference>
<dbReference type="InterPro" id="IPR050216">
    <property type="entry name" value="LRR_domain-containing"/>
</dbReference>
<comment type="caution">
    <text evidence="5">The sequence shown here is derived from an EMBL/GenBank/DDBJ whole genome shotgun (WGS) entry which is preliminary data.</text>
</comment>
<dbReference type="InterPro" id="IPR001611">
    <property type="entry name" value="Leu-rich_rpt"/>
</dbReference>
<evidence type="ECO:0000256" key="1">
    <source>
        <dbReference type="ARBA" id="ARBA00022614"/>
    </source>
</evidence>
<dbReference type="EMBL" id="JAAEBW010000009">
    <property type="protein sequence ID" value="MBM1196596.1"/>
    <property type="molecule type" value="Genomic_DNA"/>
</dbReference>
<keyword evidence="1" id="KW-0433">Leucine-rich repeat</keyword>
<evidence type="ECO:0000313" key="5">
    <source>
        <dbReference type="EMBL" id="MBM1196596.1"/>
    </source>
</evidence>
<keyword evidence="3" id="KW-0175">Coiled coil</keyword>
<dbReference type="InterPro" id="IPR046673">
    <property type="entry name" value="ToxA_N"/>
</dbReference>
<evidence type="ECO:0000259" key="4">
    <source>
        <dbReference type="Pfam" id="PF20178"/>
    </source>
</evidence>
<evidence type="ECO:0000256" key="3">
    <source>
        <dbReference type="SAM" id="Coils"/>
    </source>
</evidence>
<gene>
    <name evidence="5" type="ORF">GYN02_15595</name>
</gene>
<protein>
    <submittedName>
        <fullName evidence="5">Leucine-rich repeat domain-containing protein</fullName>
    </submittedName>
</protein>
<dbReference type="PROSITE" id="PS51450">
    <property type="entry name" value="LRR"/>
    <property type="match status" value="1"/>
</dbReference>
<reference evidence="5 6" key="1">
    <citation type="submission" date="2020-01" db="EMBL/GenBank/DDBJ databases">
        <title>Comparative genomics of meat spoilage bacteria.</title>
        <authorList>
            <person name="Hilgarth M."/>
            <person name="Vogel R.F."/>
        </authorList>
    </citation>
    <scope>NUCLEOTIDE SEQUENCE [LARGE SCALE GENOMIC DNA]</scope>
    <source>
        <strain evidence="5 6">TMW2.2077</strain>
    </source>
</reference>
<dbReference type="Proteomes" id="UP000809529">
    <property type="component" value="Unassembled WGS sequence"/>
</dbReference>
<proteinExistence type="predicted"/>
<dbReference type="SUPFAM" id="SSF52058">
    <property type="entry name" value="L domain-like"/>
    <property type="match status" value="1"/>
</dbReference>
<dbReference type="SMART" id="SM00369">
    <property type="entry name" value="LRR_TYP"/>
    <property type="match status" value="4"/>
</dbReference>
<dbReference type="PANTHER" id="PTHR48051:SF1">
    <property type="entry name" value="RAS SUPPRESSOR PROTEIN 1"/>
    <property type="match status" value="1"/>
</dbReference>
<keyword evidence="6" id="KW-1185">Reference proteome</keyword>
<organism evidence="5 6">
    <name type="scientific">Pseudomonas weihenstephanensis</name>
    <dbReference type="NCBI Taxonomy" id="1608994"/>
    <lineage>
        <taxon>Bacteria</taxon>
        <taxon>Pseudomonadati</taxon>
        <taxon>Pseudomonadota</taxon>
        <taxon>Gammaproteobacteria</taxon>
        <taxon>Pseudomonadales</taxon>
        <taxon>Pseudomonadaceae</taxon>
        <taxon>Pseudomonas</taxon>
    </lineage>
</organism>